<feature type="binding site" evidence="1">
    <location>
        <begin position="223"/>
        <end position="229"/>
    </location>
    <ligand>
        <name>ATP</name>
        <dbReference type="ChEBI" id="CHEBI:30616"/>
    </ligand>
</feature>
<dbReference type="InterPro" id="IPR026287">
    <property type="entry name" value="SoFic-like"/>
</dbReference>
<feature type="binding site" evidence="1">
    <location>
        <position position="260"/>
    </location>
    <ligand>
        <name>ATP</name>
        <dbReference type="ChEBI" id="CHEBI:30616"/>
    </ligand>
</feature>
<keyword evidence="6" id="KW-1185">Reference proteome</keyword>
<evidence type="ECO:0000313" key="6">
    <source>
        <dbReference type="Proteomes" id="UP000237983"/>
    </source>
</evidence>
<dbReference type="Pfam" id="PF02661">
    <property type="entry name" value="Fic"/>
    <property type="match status" value="1"/>
</dbReference>
<dbReference type="GO" id="GO:0005524">
    <property type="term" value="F:ATP binding"/>
    <property type="evidence" value="ECO:0007669"/>
    <property type="project" value="UniProtKB-KW"/>
</dbReference>
<name>A0A2T0VCT7_9MICO</name>
<dbReference type="AlphaFoldDB" id="A0A2T0VCT7"/>
<evidence type="ECO:0000259" key="4">
    <source>
        <dbReference type="PROSITE" id="PS51459"/>
    </source>
</evidence>
<dbReference type="InterPro" id="IPR040198">
    <property type="entry name" value="Fido_containing"/>
</dbReference>
<dbReference type="PIRSF" id="PIRSF038925">
    <property type="entry name" value="AMP-prot_trans"/>
    <property type="match status" value="1"/>
</dbReference>
<sequence length="392" mass="43788">MRSKDFTSTRFGALTTKPLSAWPHPYFLPADIPRELALEPETVAAMSRADLALGRLSGLAMIIDNPALLLGPALAQEALASSRIEGTEASLSEVLSAENEDVPIENENLREVANYLRAIEQGTQLIKSWPLTLRFFCALHETLLTGVRGEEKSPGELRKSPVWIGSPNARPETARFIPPHQDDLGALLADWERFVNDPSGMPTVLRGALMHYQFETIHPFLDGNGRIGRLLIGFELMHDNVLSAPILHISGYFETNRSEYYDRLQAVRERGEIDEWIQFFAAAVEHQANESAGRIRNLLDIRERYRVQVRGERSQVAGLIDVLLENPVVTVTGVVRALGVTQPTGSNLLHRAETLGWVRSAGRWGRGGKERWVASEIWHAVTRTSFDDDETR</sequence>
<feature type="binding site" evidence="1">
    <location>
        <position position="218"/>
    </location>
    <ligand>
        <name>ATP</name>
        <dbReference type="ChEBI" id="CHEBI:30616"/>
    </ligand>
</feature>
<comment type="caution">
    <text evidence="5">The sequence shown here is derived from an EMBL/GenBank/DDBJ whole genome shotgun (WGS) entry which is preliminary data.</text>
</comment>
<proteinExistence type="predicted"/>
<dbReference type="OrthoDB" id="9813719at2"/>
<dbReference type="InterPro" id="IPR003812">
    <property type="entry name" value="Fido"/>
</dbReference>
<feature type="binding site" evidence="1">
    <location>
        <position position="85"/>
    </location>
    <ligand>
        <name>ATP</name>
        <dbReference type="ChEBI" id="CHEBI:30616"/>
    </ligand>
</feature>
<gene>
    <name evidence="5" type="ORF">B0I08_105105</name>
</gene>
<dbReference type="PANTHER" id="PTHR13504:SF38">
    <property type="entry name" value="FIDO DOMAIN-CONTAINING PROTEIN"/>
    <property type="match status" value="1"/>
</dbReference>
<dbReference type="Gene3D" id="1.10.3290.10">
    <property type="entry name" value="Fido-like domain"/>
    <property type="match status" value="1"/>
</dbReference>
<dbReference type="RefSeq" id="WP_106212530.1">
    <property type="nucleotide sequence ID" value="NZ_PVTL01000005.1"/>
</dbReference>
<evidence type="ECO:0000313" key="5">
    <source>
        <dbReference type="EMBL" id="PRY67944.1"/>
    </source>
</evidence>
<keyword evidence="1" id="KW-0547">Nucleotide-binding</keyword>
<evidence type="ECO:0000256" key="3">
    <source>
        <dbReference type="PIRSR" id="PIRSR640198-2"/>
    </source>
</evidence>
<accession>A0A2T0VCT7</accession>
<keyword evidence="1" id="KW-0067">ATP-binding</keyword>
<evidence type="ECO:0000256" key="1">
    <source>
        <dbReference type="PIRSR" id="PIRSR038925-1"/>
    </source>
</evidence>
<dbReference type="InterPro" id="IPR036597">
    <property type="entry name" value="Fido-like_dom_sf"/>
</dbReference>
<evidence type="ECO:0000256" key="2">
    <source>
        <dbReference type="PIRSR" id="PIRSR640198-1"/>
    </source>
</evidence>
<feature type="binding site" evidence="3">
    <location>
        <begin position="260"/>
        <end position="261"/>
    </location>
    <ligand>
        <name>ATP</name>
        <dbReference type="ChEBI" id="CHEBI:30616"/>
    </ligand>
</feature>
<dbReference type="Pfam" id="PF13784">
    <property type="entry name" value="Fic_N"/>
    <property type="match status" value="1"/>
</dbReference>
<dbReference type="EMBL" id="PVTL01000005">
    <property type="protein sequence ID" value="PRY67944.1"/>
    <property type="molecule type" value="Genomic_DNA"/>
</dbReference>
<dbReference type="Proteomes" id="UP000237983">
    <property type="component" value="Unassembled WGS sequence"/>
</dbReference>
<reference evidence="5 6" key="1">
    <citation type="submission" date="2018-03" db="EMBL/GenBank/DDBJ databases">
        <title>Genomic Encyclopedia of Type Strains, Phase III (KMG-III): the genomes of soil and plant-associated and newly described type strains.</title>
        <authorList>
            <person name="Whitman W."/>
        </authorList>
    </citation>
    <scope>NUCLEOTIDE SEQUENCE [LARGE SCALE GENOMIC DNA]</scope>
    <source>
        <strain evidence="5 6">CGMCC 1.12484</strain>
    </source>
</reference>
<feature type="domain" description="Fido" evidence="4">
    <location>
        <begin position="131"/>
        <end position="282"/>
    </location>
</feature>
<feature type="active site" evidence="2">
    <location>
        <position position="218"/>
    </location>
</feature>
<dbReference type="SUPFAM" id="SSF140931">
    <property type="entry name" value="Fic-like"/>
    <property type="match status" value="1"/>
</dbReference>
<protein>
    <submittedName>
        <fullName evidence="5">Fic family protein</fullName>
    </submittedName>
</protein>
<dbReference type="PANTHER" id="PTHR13504">
    <property type="entry name" value="FIDO DOMAIN-CONTAINING PROTEIN DDB_G0283145"/>
    <property type="match status" value="1"/>
</dbReference>
<dbReference type="PROSITE" id="PS51459">
    <property type="entry name" value="FIDO"/>
    <property type="match status" value="1"/>
</dbReference>
<organism evidence="5 6">
    <name type="scientific">Glaciihabitans tibetensis</name>
    <dbReference type="NCBI Taxonomy" id="1266600"/>
    <lineage>
        <taxon>Bacteria</taxon>
        <taxon>Bacillati</taxon>
        <taxon>Actinomycetota</taxon>
        <taxon>Actinomycetes</taxon>
        <taxon>Micrococcales</taxon>
        <taxon>Microbacteriaceae</taxon>
        <taxon>Glaciihabitans</taxon>
    </lineage>
</organism>
<feature type="binding site" evidence="3">
    <location>
        <begin position="222"/>
        <end position="229"/>
    </location>
    <ligand>
        <name>ATP</name>
        <dbReference type="ChEBI" id="CHEBI:30616"/>
    </ligand>
</feature>
<dbReference type="InterPro" id="IPR025758">
    <property type="entry name" value="Fic/DOC_N"/>
</dbReference>